<name>A0A9P4UC91_9PLEO</name>
<dbReference type="AlphaFoldDB" id="A0A9P4UC91"/>
<gene>
    <name evidence="1" type="ORF">P171DRAFT_486599</name>
</gene>
<protein>
    <submittedName>
        <fullName evidence="1">Uncharacterized protein</fullName>
    </submittedName>
</protein>
<sequence>MLGEKYPQTLTESLVNTSDAHIHGHLVSTGFYNEDKVPQLFVHLSKRSIDNHDCLVYSELEDLGKQGIRGDPWKPSADVIIEEHGWFRDIEVFMQICKTHPTPQGGPGEKIFVKWRDTLLEHLDAQYSGGLWTKAN</sequence>
<dbReference type="OrthoDB" id="3783232at2759"/>
<dbReference type="EMBL" id="MU001502">
    <property type="protein sequence ID" value="KAF2443887.1"/>
    <property type="molecule type" value="Genomic_DNA"/>
</dbReference>
<evidence type="ECO:0000313" key="1">
    <source>
        <dbReference type="EMBL" id="KAF2443887.1"/>
    </source>
</evidence>
<keyword evidence="2" id="KW-1185">Reference proteome</keyword>
<proteinExistence type="predicted"/>
<organism evidence="1 2">
    <name type="scientific">Karstenula rhodostoma CBS 690.94</name>
    <dbReference type="NCBI Taxonomy" id="1392251"/>
    <lineage>
        <taxon>Eukaryota</taxon>
        <taxon>Fungi</taxon>
        <taxon>Dikarya</taxon>
        <taxon>Ascomycota</taxon>
        <taxon>Pezizomycotina</taxon>
        <taxon>Dothideomycetes</taxon>
        <taxon>Pleosporomycetidae</taxon>
        <taxon>Pleosporales</taxon>
        <taxon>Massarineae</taxon>
        <taxon>Didymosphaeriaceae</taxon>
        <taxon>Karstenula</taxon>
    </lineage>
</organism>
<reference evidence="1" key="1">
    <citation type="journal article" date="2020" name="Stud. Mycol.">
        <title>101 Dothideomycetes genomes: a test case for predicting lifestyles and emergence of pathogens.</title>
        <authorList>
            <person name="Haridas S."/>
            <person name="Albert R."/>
            <person name="Binder M."/>
            <person name="Bloem J."/>
            <person name="Labutti K."/>
            <person name="Salamov A."/>
            <person name="Andreopoulos B."/>
            <person name="Baker S."/>
            <person name="Barry K."/>
            <person name="Bills G."/>
            <person name="Bluhm B."/>
            <person name="Cannon C."/>
            <person name="Castanera R."/>
            <person name="Culley D."/>
            <person name="Daum C."/>
            <person name="Ezra D."/>
            <person name="Gonzalez J."/>
            <person name="Henrissat B."/>
            <person name="Kuo A."/>
            <person name="Liang C."/>
            <person name="Lipzen A."/>
            <person name="Lutzoni F."/>
            <person name="Magnuson J."/>
            <person name="Mondo S."/>
            <person name="Nolan M."/>
            <person name="Ohm R."/>
            <person name="Pangilinan J."/>
            <person name="Park H.-J."/>
            <person name="Ramirez L."/>
            <person name="Alfaro M."/>
            <person name="Sun H."/>
            <person name="Tritt A."/>
            <person name="Yoshinaga Y."/>
            <person name="Zwiers L.-H."/>
            <person name="Turgeon B."/>
            <person name="Goodwin S."/>
            <person name="Spatafora J."/>
            <person name="Crous P."/>
            <person name="Grigoriev I."/>
        </authorList>
    </citation>
    <scope>NUCLEOTIDE SEQUENCE</scope>
    <source>
        <strain evidence="1">CBS 690.94</strain>
    </source>
</reference>
<evidence type="ECO:0000313" key="2">
    <source>
        <dbReference type="Proteomes" id="UP000799764"/>
    </source>
</evidence>
<accession>A0A9P4UC91</accession>
<dbReference type="Proteomes" id="UP000799764">
    <property type="component" value="Unassembled WGS sequence"/>
</dbReference>
<comment type="caution">
    <text evidence="1">The sequence shown here is derived from an EMBL/GenBank/DDBJ whole genome shotgun (WGS) entry which is preliminary data.</text>
</comment>